<dbReference type="GO" id="GO:1990281">
    <property type="term" value="C:efflux pump complex"/>
    <property type="evidence" value="ECO:0007669"/>
    <property type="project" value="TreeGrafter"/>
</dbReference>
<organism evidence="4">
    <name type="scientific">bioreactor metagenome</name>
    <dbReference type="NCBI Taxonomy" id="1076179"/>
    <lineage>
        <taxon>unclassified sequences</taxon>
        <taxon>metagenomes</taxon>
        <taxon>ecological metagenomes</taxon>
    </lineage>
</organism>
<dbReference type="FunFam" id="2.40.30.170:FF:000010">
    <property type="entry name" value="Efflux RND transporter periplasmic adaptor subunit"/>
    <property type="match status" value="1"/>
</dbReference>
<evidence type="ECO:0000259" key="3">
    <source>
        <dbReference type="Pfam" id="PF25989"/>
    </source>
</evidence>
<dbReference type="Pfam" id="PF25989">
    <property type="entry name" value="YknX_C"/>
    <property type="match status" value="1"/>
</dbReference>
<accession>A0A645HRI3</accession>
<reference evidence="4" key="1">
    <citation type="submission" date="2019-08" db="EMBL/GenBank/DDBJ databases">
        <authorList>
            <person name="Kucharzyk K."/>
            <person name="Murdoch R.W."/>
            <person name="Higgins S."/>
            <person name="Loffler F."/>
        </authorList>
    </citation>
    <scope>NUCLEOTIDE SEQUENCE</scope>
</reference>
<dbReference type="Gene3D" id="2.40.420.20">
    <property type="match status" value="1"/>
</dbReference>
<protein>
    <submittedName>
        <fullName evidence="4">Multidrug resistance protein MdtA</fullName>
    </submittedName>
</protein>
<comment type="similarity">
    <text evidence="1">Belongs to the membrane fusion protein (MFP) (TC 8.A.1) family.</text>
</comment>
<dbReference type="InterPro" id="IPR006143">
    <property type="entry name" value="RND_pump_MFP"/>
</dbReference>
<dbReference type="SUPFAM" id="SSF111369">
    <property type="entry name" value="HlyD-like secretion proteins"/>
    <property type="match status" value="1"/>
</dbReference>
<name>A0A645HRI3_9ZZZZ</name>
<gene>
    <name evidence="4" type="primary">mdtA_81</name>
    <name evidence="4" type="ORF">SDC9_185504</name>
</gene>
<dbReference type="AlphaFoldDB" id="A0A645HRI3"/>
<dbReference type="GO" id="GO:0015562">
    <property type="term" value="F:efflux transmembrane transporter activity"/>
    <property type="evidence" value="ECO:0007669"/>
    <property type="project" value="TreeGrafter"/>
</dbReference>
<dbReference type="EMBL" id="VSSQ01092936">
    <property type="protein sequence ID" value="MPN37983.1"/>
    <property type="molecule type" value="Genomic_DNA"/>
</dbReference>
<comment type="caution">
    <text evidence="4">The sequence shown here is derived from an EMBL/GenBank/DDBJ whole genome shotgun (WGS) entry which is preliminary data.</text>
</comment>
<evidence type="ECO:0000313" key="4">
    <source>
        <dbReference type="EMBL" id="MPN37983.1"/>
    </source>
</evidence>
<dbReference type="Gene3D" id="2.40.30.170">
    <property type="match status" value="1"/>
</dbReference>
<dbReference type="PANTHER" id="PTHR30469">
    <property type="entry name" value="MULTIDRUG RESISTANCE PROTEIN MDTA"/>
    <property type="match status" value="1"/>
</dbReference>
<evidence type="ECO:0000259" key="2">
    <source>
        <dbReference type="Pfam" id="PF25954"/>
    </source>
</evidence>
<feature type="domain" description="CusB-like beta-barrel" evidence="2">
    <location>
        <begin position="20"/>
        <end position="91"/>
    </location>
</feature>
<evidence type="ECO:0000256" key="1">
    <source>
        <dbReference type="ARBA" id="ARBA00009477"/>
    </source>
</evidence>
<feature type="domain" description="YknX-like C-terminal permuted SH3-like" evidence="3">
    <location>
        <begin position="98"/>
        <end position="166"/>
    </location>
</feature>
<dbReference type="NCBIfam" id="TIGR01730">
    <property type="entry name" value="RND_mfp"/>
    <property type="match status" value="1"/>
</dbReference>
<dbReference type="InterPro" id="IPR058792">
    <property type="entry name" value="Beta-barrel_RND_2"/>
</dbReference>
<sequence length="169" mass="18766">MYNGNTPVLVVEQIVPVKLLINISENYFSKIKKGSPVKVKFDVFEGEVFNGKISLIYPTINAATRTFPVELVLDNKDMKVRPGMFARVEVNFGSENHVVVPDLAVVKQAGSGDRYVFVYEKGKVRYQKVELGSRMGSEYELISGVDNNSQVVVAGHARLVNGTEVIIEK</sequence>
<dbReference type="Pfam" id="PF25954">
    <property type="entry name" value="Beta-barrel_RND_2"/>
    <property type="match status" value="1"/>
</dbReference>
<proteinExistence type="inferred from homology"/>
<dbReference type="InterPro" id="IPR058637">
    <property type="entry name" value="YknX-like_C"/>
</dbReference>